<evidence type="ECO:0000313" key="2">
    <source>
        <dbReference type="EMBL" id="KAF7681002.1"/>
    </source>
</evidence>
<keyword evidence="3" id="KW-1185">Reference proteome</keyword>
<gene>
    <name evidence="2" type="ORF">TCON_2386</name>
</gene>
<dbReference type="Proteomes" id="UP001516464">
    <property type="component" value="Unassembled WGS sequence"/>
</dbReference>
<protein>
    <submittedName>
        <fullName evidence="2">Uncharacterized protein</fullName>
    </submittedName>
</protein>
<proteinExistence type="predicted"/>
<comment type="caution">
    <text evidence="2">The sequence shown here is derived from an EMBL/GenBank/DDBJ whole genome shotgun (WGS) entry which is preliminary data.</text>
</comment>
<dbReference type="EMBL" id="SBIQ01000283">
    <property type="protein sequence ID" value="KAF7681002.1"/>
    <property type="molecule type" value="Genomic_DNA"/>
</dbReference>
<sequence>MDMLILFFLFIDYIFPNETNESKLNYYLNEFLPVIISNECKSELIRKEVDIIITALKILVENHYSDDIEFFQIKIFSKDSKSQISMLFKFLEKGELFKYFDDNQQIIYINIVLKLLYSFSEFIFNISLKHCICLLINSGIQSHSTKIFDNLKYFFINEKFYYNLLIEPVATLDGYSLIISDEKYVVMENGSNASNTFDIQILEKIRMLSIINKNINQDNKILIICNLFEVYLAALKVSALCFITADNWMVMFKSLLFILDGNVSNSFNNISKILDLIDRFIIIHTDKCDILFKIIILDSIKKLSCHNIHVIHLLLDYIRFVWKIEASDHCILAWPIIKIMILIDNNSAGTNACFITIDDKFNLLIAIINSSIKNQIYWNAIAYLDNISIREYSYSLITCLFTDFTTKCNRHEWAILIGELLKLEEKVSLNYIEQLLISLEVKDENKSVTPQIYKLFDIVFILLKICKDPNTHTKIRSIQYKIHKLVFNTYSFILYQKKLDFFSCSLKIILVVLALQTLTYDSKDYFLSYLLNEDGIPNEELILFLKRYDPADIIQNASLLKINKYINISNLLYLVDQCTLNK</sequence>
<keyword evidence="1" id="KW-0732">Signal</keyword>
<reference evidence="2 3" key="1">
    <citation type="submission" date="2019-01" db="EMBL/GenBank/DDBJ databases">
        <title>Genomes sequencing and comparative genomics of infectious freshwater microsporidia, Cucumispora dikerogammari and Thelohania contejeani.</title>
        <authorList>
            <person name="Cormier A."/>
            <person name="Giraud I."/>
            <person name="Wattier R."/>
            <person name="Teixeira M."/>
            <person name="Grandjean F."/>
            <person name="Rigaud T."/>
            <person name="Cordaux R."/>
        </authorList>
    </citation>
    <scope>NUCLEOTIDE SEQUENCE [LARGE SCALE GENOMIC DNA]</scope>
    <source>
        <strain evidence="2">T1</strain>
        <tissue evidence="2">Spores</tissue>
    </source>
</reference>
<feature type="signal peptide" evidence="1">
    <location>
        <begin position="1"/>
        <end position="16"/>
    </location>
</feature>
<accession>A0ABQ7HW73</accession>
<evidence type="ECO:0000256" key="1">
    <source>
        <dbReference type="SAM" id="SignalP"/>
    </source>
</evidence>
<name>A0ABQ7HW73_9MICR</name>
<feature type="chain" id="PRO_5046652677" evidence="1">
    <location>
        <begin position="17"/>
        <end position="582"/>
    </location>
</feature>
<evidence type="ECO:0000313" key="3">
    <source>
        <dbReference type="Proteomes" id="UP001516464"/>
    </source>
</evidence>
<organism evidence="2 3">
    <name type="scientific">Astathelohania contejeani</name>
    <dbReference type="NCBI Taxonomy" id="164912"/>
    <lineage>
        <taxon>Eukaryota</taxon>
        <taxon>Fungi</taxon>
        <taxon>Fungi incertae sedis</taxon>
        <taxon>Microsporidia</taxon>
        <taxon>Astathelohaniidae</taxon>
        <taxon>Astathelohania</taxon>
    </lineage>
</organism>